<dbReference type="Proteomes" id="UP001633002">
    <property type="component" value="Unassembled WGS sequence"/>
</dbReference>
<name>A0ABD3HBD8_9MARC</name>
<accession>A0ABD3HBD8</accession>
<dbReference type="InterPro" id="IPR036691">
    <property type="entry name" value="Endo/exonu/phosph_ase_sf"/>
</dbReference>
<dbReference type="Gene3D" id="3.60.10.10">
    <property type="entry name" value="Endonuclease/exonuclease/phosphatase"/>
    <property type="match status" value="1"/>
</dbReference>
<evidence type="ECO:0000313" key="1">
    <source>
        <dbReference type="EMBL" id="KAL3687809.1"/>
    </source>
</evidence>
<keyword evidence="2" id="KW-1185">Reference proteome</keyword>
<reference evidence="1 2" key="1">
    <citation type="submission" date="2024-09" db="EMBL/GenBank/DDBJ databases">
        <title>Chromosome-scale assembly of Riccia sorocarpa.</title>
        <authorList>
            <person name="Paukszto L."/>
        </authorList>
    </citation>
    <scope>NUCLEOTIDE SEQUENCE [LARGE SCALE GENOMIC DNA]</scope>
    <source>
        <strain evidence="1">LP-2024</strain>
        <tissue evidence="1">Aerial parts of the thallus</tissue>
    </source>
</reference>
<evidence type="ECO:0008006" key="3">
    <source>
        <dbReference type="Google" id="ProtNLM"/>
    </source>
</evidence>
<organism evidence="1 2">
    <name type="scientific">Riccia sorocarpa</name>
    <dbReference type="NCBI Taxonomy" id="122646"/>
    <lineage>
        <taxon>Eukaryota</taxon>
        <taxon>Viridiplantae</taxon>
        <taxon>Streptophyta</taxon>
        <taxon>Embryophyta</taxon>
        <taxon>Marchantiophyta</taxon>
        <taxon>Marchantiopsida</taxon>
        <taxon>Marchantiidae</taxon>
        <taxon>Marchantiales</taxon>
        <taxon>Ricciaceae</taxon>
        <taxon>Riccia</taxon>
    </lineage>
</organism>
<sequence>MENVVSGLPSLLKTSKQVEEATKLLTTLFSEVGNVKSAIVALRTDVQHLQKRLDISTSGQVDQLKSEFSVVETWEWRNTVVELPGFSEVAVVWNPRRVERGRGFGGIRVWVKQGNSTHVEVELIDEAHQFVVLRLHGKKPSFLIVSYFAPHGSPVYENADTDPFMCLTSTVVKYQELGLVWLVSDFNSRVSNGQNTGLGDDGAGWRTEVLEATWPRESEDREHNRFAEMFYV</sequence>
<protein>
    <recommendedName>
        <fullName evidence="3">Endonuclease/exonuclease/phosphatase domain-containing protein</fullName>
    </recommendedName>
</protein>
<evidence type="ECO:0000313" key="2">
    <source>
        <dbReference type="Proteomes" id="UP001633002"/>
    </source>
</evidence>
<gene>
    <name evidence="1" type="ORF">R1sor_014118</name>
</gene>
<dbReference type="EMBL" id="JBJQOH010000004">
    <property type="protein sequence ID" value="KAL3687809.1"/>
    <property type="molecule type" value="Genomic_DNA"/>
</dbReference>
<dbReference type="AlphaFoldDB" id="A0ABD3HBD8"/>
<proteinExistence type="predicted"/>
<comment type="caution">
    <text evidence="1">The sequence shown here is derived from an EMBL/GenBank/DDBJ whole genome shotgun (WGS) entry which is preliminary data.</text>
</comment>